<proteinExistence type="predicted"/>
<dbReference type="PROSITE" id="PS50878">
    <property type="entry name" value="RT_POL"/>
    <property type="match status" value="1"/>
</dbReference>
<evidence type="ECO:0000259" key="2">
    <source>
        <dbReference type="PROSITE" id="PS50878"/>
    </source>
</evidence>
<evidence type="ECO:0000313" key="4">
    <source>
        <dbReference type="Proteomes" id="UP000646827"/>
    </source>
</evidence>
<evidence type="ECO:0000256" key="1">
    <source>
        <dbReference type="SAM" id="MobiDB-lite"/>
    </source>
</evidence>
<keyword evidence="4" id="KW-1185">Reference proteome</keyword>
<reference evidence="3 4" key="1">
    <citation type="submission" date="2020-12" db="EMBL/GenBank/DDBJ databases">
        <title>Metabolic potential, ecology and presence of endohyphal bacteria is reflected in genomic diversity of Mucoromycotina.</title>
        <authorList>
            <person name="Muszewska A."/>
            <person name="Okrasinska A."/>
            <person name="Steczkiewicz K."/>
            <person name="Drgas O."/>
            <person name="Orlowska M."/>
            <person name="Perlinska-Lenart U."/>
            <person name="Aleksandrzak-Piekarczyk T."/>
            <person name="Szatraj K."/>
            <person name="Zielenkiewicz U."/>
            <person name="Pilsyk S."/>
            <person name="Malc E."/>
            <person name="Mieczkowski P."/>
            <person name="Kruszewska J.S."/>
            <person name="Biernat P."/>
            <person name="Pawlowska J."/>
        </authorList>
    </citation>
    <scope>NUCLEOTIDE SEQUENCE [LARGE SCALE GENOMIC DNA]</scope>
    <source>
        <strain evidence="3 4">CBS 142.35</strain>
    </source>
</reference>
<feature type="compositionally biased region" description="Polar residues" evidence="1">
    <location>
        <begin position="897"/>
        <end position="906"/>
    </location>
</feature>
<comment type="caution">
    <text evidence="3">The sequence shown here is derived from an EMBL/GenBank/DDBJ whole genome shotgun (WGS) entry which is preliminary data.</text>
</comment>
<name>A0A8H7VNP9_9FUNG</name>
<dbReference type="Proteomes" id="UP000646827">
    <property type="component" value="Unassembled WGS sequence"/>
</dbReference>
<feature type="region of interest" description="Disordered" evidence="1">
    <location>
        <begin position="465"/>
        <end position="484"/>
    </location>
</feature>
<dbReference type="InterPro" id="IPR000477">
    <property type="entry name" value="RT_dom"/>
</dbReference>
<sequence length="906" mass="104759">MSMESIINNPVMEIHDMNSLATHHHLCTFSFFPQTPWQTLPQTNSTRQHWKLQRLSDPEVRQLYIQNFDDKTESISQFLDRSFNSSHSIVHEPTIEQVSHDLISAIYTSLDNSVTRKKARPKSWNKHWNNELQQKADDRKRAYGQWRQAPRDNMVQGAKLWSNFIQKSEEFSKALSHTRRLTWKQFCTKLGNAPPNEANTAIKRMRHNRRPVHQFSHPDGPKQASETMVSHLSVVFGGERQEPHSTTRSGKFPLQKYIDHDTNYDPFPFEEIAFYISKMAPRKAPGNDHITGTMLKPIAHRLSIVLSKFFKLCWYWSYIPMAWRTAQVIPIFKKGDPTVASNYHLISLTSQHDEPLIQAYLDIRSTYDAVDRDIIWSILQKNLTSALFHLVRHMFDDIQIAVVLQNCQSRYIYPKRGVLQGSILSPLLYAVFIDTLPCRLRINMFIRCNHALYLQSTFIKGSTEASAQQHRSTNASTGQSRNTHLRRSNTIISALLYADDVALLGSRQDMHRLLKIAEKHSNELGFQWHPDKCAIIEPPTSTASTYKLYGKPIPKVQQFQYLGIPFDFNGINSDQLVNQRITKATGNMELLRQMGIHQYSVGLWPAIRVYRTFVRPVLEYGLAITALSAKQKDKLNNAQKSCIKMALNRNRSTPFPTIVPLALADLPSMQTRTCILQLKFVTRLQDLPLSTIARSIELSFLKGKSCNKQWKHFTSNNPFYQLYNKLKNANNPLSKTINQKRDEEFQTHTKNRKTIRCLCQKRMIDPILYLPAFPWDRHCLIKWRMHWLPSYPLKNCRCGVIAAKREHYDSCPLLFTLLNDLKNAFGDIPTLPQEQQPLDYILNHLPRSEVGLTLGTWQTVWPALIRVIPEIDYLSHPNDDFDMDEPAPEDAMDIPISSPTQSLHLN</sequence>
<feature type="compositionally biased region" description="Acidic residues" evidence="1">
    <location>
        <begin position="880"/>
        <end position="892"/>
    </location>
</feature>
<dbReference type="AlphaFoldDB" id="A0A8H7VNP9"/>
<feature type="domain" description="Reverse transcriptase" evidence="2">
    <location>
        <begin position="263"/>
        <end position="566"/>
    </location>
</feature>
<dbReference type="PANTHER" id="PTHR33332">
    <property type="entry name" value="REVERSE TRANSCRIPTASE DOMAIN-CONTAINING PROTEIN"/>
    <property type="match status" value="1"/>
</dbReference>
<evidence type="ECO:0000313" key="3">
    <source>
        <dbReference type="EMBL" id="KAG2223178.1"/>
    </source>
</evidence>
<feature type="region of interest" description="Disordered" evidence="1">
    <location>
        <begin position="879"/>
        <end position="906"/>
    </location>
</feature>
<protein>
    <recommendedName>
        <fullName evidence="2">Reverse transcriptase domain-containing protein</fullName>
    </recommendedName>
</protein>
<dbReference type="EMBL" id="JAEPRB010000066">
    <property type="protein sequence ID" value="KAG2223178.1"/>
    <property type="molecule type" value="Genomic_DNA"/>
</dbReference>
<dbReference type="Pfam" id="PF00078">
    <property type="entry name" value="RVT_1"/>
    <property type="match status" value="1"/>
</dbReference>
<organism evidence="3 4">
    <name type="scientific">Circinella minor</name>
    <dbReference type="NCBI Taxonomy" id="1195481"/>
    <lineage>
        <taxon>Eukaryota</taxon>
        <taxon>Fungi</taxon>
        <taxon>Fungi incertae sedis</taxon>
        <taxon>Mucoromycota</taxon>
        <taxon>Mucoromycotina</taxon>
        <taxon>Mucoromycetes</taxon>
        <taxon>Mucorales</taxon>
        <taxon>Lichtheimiaceae</taxon>
        <taxon>Circinella</taxon>
    </lineage>
</organism>
<gene>
    <name evidence="3" type="ORF">INT45_011524</name>
</gene>
<accession>A0A8H7VNP9</accession>
<dbReference type="OrthoDB" id="2277222at2759"/>